<evidence type="ECO:0000313" key="3">
    <source>
        <dbReference type="Proteomes" id="UP001150924"/>
    </source>
</evidence>
<dbReference type="AlphaFoldDB" id="A0A9X3F1E8"/>
<dbReference type="EMBL" id="JAPNKE010000002">
    <property type="protein sequence ID" value="MCY1014071.1"/>
    <property type="molecule type" value="Genomic_DNA"/>
</dbReference>
<name>A0A9X3F1E8_9BACT</name>
<dbReference type="Proteomes" id="UP001150924">
    <property type="component" value="Unassembled WGS sequence"/>
</dbReference>
<proteinExistence type="predicted"/>
<reference evidence="2" key="1">
    <citation type="submission" date="2022-11" db="EMBL/GenBank/DDBJ databases">
        <title>Minimal conservation of predation-associated metabolite biosynthetic gene clusters underscores biosynthetic potential of Myxococcota including descriptions for ten novel species: Archangium lansinium sp. nov., Myxococcus landrumus sp. nov., Nannocystis bai.</title>
        <authorList>
            <person name="Ahearne A."/>
            <person name="Stevens C."/>
            <person name="Phillips K."/>
        </authorList>
    </citation>
    <scope>NUCLEOTIDE SEQUENCE</scope>
    <source>
        <strain evidence="2">Na p29</strain>
    </source>
</reference>
<evidence type="ECO:0000256" key="1">
    <source>
        <dbReference type="SAM" id="MobiDB-lite"/>
    </source>
</evidence>
<sequence>MARPRKPALGETQSWELDVPKFGVPNGYGTADLLPARLFRWTARLHDDARGAAVELAWTTSAAKQTYAGADLEQWDESGTAEGRYALDGFVEELRSSRTTIATVSAAGRRSTGTTKDERSIRRLGPCSP</sequence>
<keyword evidence="3" id="KW-1185">Reference proteome</keyword>
<evidence type="ECO:0000313" key="2">
    <source>
        <dbReference type="EMBL" id="MCY1014071.1"/>
    </source>
</evidence>
<feature type="region of interest" description="Disordered" evidence="1">
    <location>
        <begin position="105"/>
        <end position="129"/>
    </location>
</feature>
<gene>
    <name evidence="2" type="ORF">OV079_52855</name>
</gene>
<dbReference type="RefSeq" id="WP_267778287.1">
    <property type="nucleotide sequence ID" value="NZ_JAPNKE010000002.1"/>
</dbReference>
<protein>
    <submittedName>
        <fullName evidence="2">Uncharacterized protein</fullName>
    </submittedName>
</protein>
<comment type="caution">
    <text evidence="2">The sequence shown here is derived from an EMBL/GenBank/DDBJ whole genome shotgun (WGS) entry which is preliminary data.</text>
</comment>
<accession>A0A9X3F1E8</accession>
<organism evidence="2 3">
    <name type="scientific">Nannocystis pusilla</name>
    <dbReference type="NCBI Taxonomy" id="889268"/>
    <lineage>
        <taxon>Bacteria</taxon>
        <taxon>Pseudomonadati</taxon>
        <taxon>Myxococcota</taxon>
        <taxon>Polyangia</taxon>
        <taxon>Nannocystales</taxon>
        <taxon>Nannocystaceae</taxon>
        <taxon>Nannocystis</taxon>
    </lineage>
</organism>